<comment type="caution">
    <text evidence="6">The sequence shown here is derived from an EMBL/GenBank/DDBJ whole genome shotgun (WGS) entry which is preliminary data.</text>
</comment>
<evidence type="ECO:0000256" key="3">
    <source>
        <dbReference type="ARBA" id="ARBA00022801"/>
    </source>
</evidence>
<keyword evidence="3 6" id="KW-0378">Hydrolase</keyword>
<evidence type="ECO:0000256" key="5">
    <source>
        <dbReference type="ARBA" id="ARBA00023277"/>
    </source>
</evidence>
<dbReference type="Proteomes" id="UP000562492">
    <property type="component" value="Unassembled WGS sequence"/>
</dbReference>
<evidence type="ECO:0000313" key="7">
    <source>
        <dbReference type="Proteomes" id="UP000562492"/>
    </source>
</evidence>
<keyword evidence="2" id="KW-0479">Metal-binding</keyword>
<keyword evidence="7" id="KW-1185">Reference proteome</keyword>
<keyword evidence="5" id="KW-0119">Carbohydrate metabolism</keyword>
<dbReference type="Gene3D" id="3.20.20.370">
    <property type="entry name" value="Glycoside hydrolase/deacetylase"/>
    <property type="match status" value="1"/>
</dbReference>
<evidence type="ECO:0000313" key="6">
    <source>
        <dbReference type="EMBL" id="MBB6576824.1"/>
    </source>
</evidence>
<dbReference type="InterPro" id="IPR006879">
    <property type="entry name" value="YdjC-like"/>
</dbReference>
<evidence type="ECO:0000256" key="4">
    <source>
        <dbReference type="ARBA" id="ARBA00022842"/>
    </source>
</evidence>
<dbReference type="RefSeq" id="WP_184705656.1">
    <property type="nucleotide sequence ID" value="NZ_JACHKZ010000003.1"/>
</dbReference>
<dbReference type="GO" id="GO:0036311">
    <property type="term" value="F:chitin disaccharide deacetylase activity"/>
    <property type="evidence" value="ECO:0007669"/>
    <property type="project" value="UniProtKB-EC"/>
</dbReference>
<dbReference type="Pfam" id="PF04794">
    <property type="entry name" value="YdjC"/>
    <property type="match status" value="1"/>
</dbReference>
<accession>A0ABR6RCF9</accession>
<dbReference type="SUPFAM" id="SSF88713">
    <property type="entry name" value="Glycoside hydrolase/deacetylase"/>
    <property type="match status" value="1"/>
</dbReference>
<dbReference type="EMBL" id="JACHKZ010000003">
    <property type="protein sequence ID" value="MBB6576824.1"/>
    <property type="molecule type" value="Genomic_DNA"/>
</dbReference>
<sequence>MSRTIVLCADDYALHPAVDAAVQQLAEQGRLSATSCMTTAPRWREAARALPALRSRLDVGLHFNLTEGHGVQPGTTIGSVIAQAYTRRLPAARLRDAWREQLDAFEDALGMPPDYVDGHQHVHQLPSVRAAMVDELQRRYGADAGQQLWIRSTAPAGRLRWQPKAAVIALLGGYTLTRQLHARHWRMNRGFGGVYGFDAPTPAAYGAHMAQWLTACADASLLMCHPANAEVEGDAIGRQRPVEFAYLQSPAFADALAAQKCSIWQADRIIS</sequence>
<dbReference type="EC" id="3.5.1.105" evidence="6"/>
<dbReference type="CDD" id="cd10807">
    <property type="entry name" value="YdjC_like_3"/>
    <property type="match status" value="1"/>
</dbReference>
<dbReference type="PANTHER" id="PTHR31609:SF1">
    <property type="entry name" value="CARBOHYDRATE DEACETYLASE"/>
    <property type="match status" value="1"/>
</dbReference>
<keyword evidence="4" id="KW-0460">Magnesium</keyword>
<proteinExistence type="predicted"/>
<name>A0ABR6RCF9_9BURK</name>
<evidence type="ECO:0000256" key="2">
    <source>
        <dbReference type="ARBA" id="ARBA00022723"/>
    </source>
</evidence>
<dbReference type="PANTHER" id="PTHR31609">
    <property type="entry name" value="YDJC DEACETYLASE FAMILY MEMBER"/>
    <property type="match status" value="1"/>
</dbReference>
<organism evidence="6 7">
    <name type="scientific">Comamonas odontotermitis</name>
    <dbReference type="NCBI Taxonomy" id="379895"/>
    <lineage>
        <taxon>Bacteria</taxon>
        <taxon>Pseudomonadati</taxon>
        <taxon>Pseudomonadota</taxon>
        <taxon>Betaproteobacteria</taxon>
        <taxon>Burkholderiales</taxon>
        <taxon>Comamonadaceae</taxon>
        <taxon>Comamonas</taxon>
    </lineage>
</organism>
<comment type="cofactor">
    <cofactor evidence="1">
        <name>Mg(2+)</name>
        <dbReference type="ChEBI" id="CHEBI:18420"/>
    </cofactor>
</comment>
<protein>
    <submittedName>
        <fullName evidence="6">Glycoside hydrolase/deacetylase ChbG (UPF0249 family)</fullName>
        <ecNumber evidence="6">3.5.1.105</ecNumber>
    </submittedName>
</protein>
<reference evidence="6 7" key="1">
    <citation type="submission" date="2020-08" db="EMBL/GenBank/DDBJ databases">
        <title>Functional genomics of gut bacteria from endangered species of beetles.</title>
        <authorList>
            <person name="Carlos-Shanley C."/>
        </authorList>
    </citation>
    <scope>NUCLEOTIDE SEQUENCE [LARGE SCALE GENOMIC DNA]</scope>
    <source>
        <strain evidence="6 7">S00124</strain>
    </source>
</reference>
<gene>
    <name evidence="6" type="ORF">HNP33_000872</name>
</gene>
<dbReference type="InterPro" id="IPR011330">
    <property type="entry name" value="Glyco_hydro/deAcase_b/a-brl"/>
</dbReference>
<evidence type="ECO:0000256" key="1">
    <source>
        <dbReference type="ARBA" id="ARBA00001946"/>
    </source>
</evidence>